<protein>
    <submittedName>
        <fullName evidence="7">Putative alpha-1,2-mannosidase</fullName>
    </submittedName>
</protein>
<evidence type="ECO:0000313" key="7">
    <source>
        <dbReference type="EMBL" id="PTX18215.1"/>
    </source>
</evidence>
<dbReference type="Gene3D" id="1.20.1610.10">
    <property type="entry name" value="alpha-1,2-mannosidases domains"/>
    <property type="match status" value="1"/>
</dbReference>
<keyword evidence="8" id="KW-1185">Reference proteome</keyword>
<reference evidence="7 8" key="1">
    <citation type="submission" date="2018-04" db="EMBL/GenBank/DDBJ databases">
        <title>Genomic Encyclopedia of Archaeal and Bacterial Type Strains, Phase II (KMG-II): from individual species to whole genera.</title>
        <authorList>
            <person name="Goeker M."/>
        </authorList>
    </citation>
    <scope>NUCLEOTIDE SEQUENCE [LARGE SCALE GENOMIC DNA]</scope>
    <source>
        <strain evidence="7 8">DSM 100162</strain>
    </source>
</reference>
<dbReference type="InterPro" id="IPR014718">
    <property type="entry name" value="GH-type_carb-bd"/>
</dbReference>
<dbReference type="AlphaFoldDB" id="A0A2T5YFW6"/>
<keyword evidence="4" id="KW-0732">Signal</keyword>
<name>A0A2T5YFW6_9BACT</name>
<dbReference type="Gene3D" id="2.70.98.10">
    <property type="match status" value="1"/>
</dbReference>
<dbReference type="GO" id="GO:0005975">
    <property type="term" value="P:carbohydrate metabolic process"/>
    <property type="evidence" value="ECO:0007669"/>
    <property type="project" value="InterPro"/>
</dbReference>
<dbReference type="InterPro" id="IPR050883">
    <property type="entry name" value="PNGase"/>
</dbReference>
<dbReference type="Proteomes" id="UP000244225">
    <property type="component" value="Unassembled WGS sequence"/>
</dbReference>
<dbReference type="InterPro" id="IPR008928">
    <property type="entry name" value="6-hairpin_glycosidase_sf"/>
</dbReference>
<dbReference type="SUPFAM" id="SSF48208">
    <property type="entry name" value="Six-hairpin glycosidases"/>
    <property type="match status" value="1"/>
</dbReference>
<dbReference type="PANTHER" id="PTHR12143:SF39">
    <property type="entry name" value="SECRETED PROTEIN"/>
    <property type="match status" value="1"/>
</dbReference>
<comment type="subunit">
    <text evidence="2">Monomer.</text>
</comment>
<sequence>MTTTQQRKGSLASLYLLLLFSFAVRAQAPRTSVHQPTDSTLTEKVNVFLGTSGDHGQLSPAASYPFGMMSIGPQTYPSTHTGYEHLAKEFLGFTHNRFEGVGCQGSGGNLLVKPFLGEDPQASRLIKSQEEAAPGFYRVGFRNEITAAFAVNQNTGVHQYLFPKGKKGLLVDLGHAFGGRFVAAEHTVEGNLVSGWINSKTTCSAGTYRVYFALKTQQPVTWAAHGEHQLIATLEPRQREVQLTVAFSSVDEEYAKAALTQASLEEVRQQSTREWDRLLGRIRVTGDAEREKLFYSLLYRALQSPYLISEKDGAYRAIDGSLQTSPAPVYHGWAIWDNYKTQLPLLSFAYPEKYRDIAFSIANLYPYGKKDFSAHHEPANTVRTEHAIVVLLDAHRKGYNIAFEQILDSLVQEVERLDYNSLDKALESSYDVWALSQILAELGQEERSKKYKERAMAYKQYWRKDFKDLTRNDVNRMGARGMYQGTIWQYRWAVPFDMIGLTEEAGGEQAFLEQLDEFFGQDYHNRANEPDLQAPLLYNATAAPWKAQALLHQLAVDTVVQHYFNDNSRGIGSFIGIIYKNQPEAYIRTMDDDAGAMSSWFVLTALGIHPAAVGWPVYYLNVPLFETIELSWPNGRALSIEVENFRKDNVYITEVTLNGKKIHRNWLTHEEIMSGGRLIIRASDKPDRKWGIKNRWASGMDEAGAASSGAPQPPATR</sequence>
<evidence type="ECO:0000259" key="5">
    <source>
        <dbReference type="Pfam" id="PF07971"/>
    </source>
</evidence>
<feature type="chain" id="PRO_5015493411" evidence="4">
    <location>
        <begin position="27"/>
        <end position="717"/>
    </location>
</feature>
<dbReference type="Gene3D" id="3.30.2080.10">
    <property type="entry name" value="GH92 mannosidase domain"/>
    <property type="match status" value="1"/>
</dbReference>
<comment type="caution">
    <text evidence="7">The sequence shown here is derived from an EMBL/GenBank/DDBJ whole genome shotgun (WGS) entry which is preliminary data.</text>
</comment>
<dbReference type="Pfam" id="PF17678">
    <property type="entry name" value="Glyco_hydro_92N"/>
    <property type="match status" value="1"/>
</dbReference>
<dbReference type="GO" id="GO:0006516">
    <property type="term" value="P:glycoprotein catabolic process"/>
    <property type="evidence" value="ECO:0007669"/>
    <property type="project" value="TreeGrafter"/>
</dbReference>
<evidence type="ECO:0000256" key="4">
    <source>
        <dbReference type="SAM" id="SignalP"/>
    </source>
</evidence>
<dbReference type="InterPro" id="IPR012939">
    <property type="entry name" value="Glyco_hydro_92"/>
</dbReference>
<dbReference type="EMBL" id="QBKI01000006">
    <property type="protein sequence ID" value="PTX18215.1"/>
    <property type="molecule type" value="Genomic_DNA"/>
</dbReference>
<evidence type="ECO:0000256" key="1">
    <source>
        <dbReference type="ARBA" id="ARBA00001913"/>
    </source>
</evidence>
<dbReference type="RefSeq" id="WP_108212101.1">
    <property type="nucleotide sequence ID" value="NZ_QBKI01000006.1"/>
</dbReference>
<dbReference type="GO" id="GO:0030246">
    <property type="term" value="F:carbohydrate binding"/>
    <property type="evidence" value="ECO:0007669"/>
    <property type="project" value="InterPro"/>
</dbReference>
<dbReference type="InterPro" id="IPR041371">
    <property type="entry name" value="GH92_N"/>
</dbReference>
<feature type="domain" description="Glycosyl hydrolase family 92 N-terminal" evidence="6">
    <location>
        <begin position="45"/>
        <end position="249"/>
    </location>
</feature>
<evidence type="ECO:0000256" key="3">
    <source>
        <dbReference type="ARBA" id="ARBA00022837"/>
    </source>
</evidence>
<keyword evidence="3" id="KW-0106">Calcium</keyword>
<evidence type="ECO:0000259" key="6">
    <source>
        <dbReference type="Pfam" id="PF17678"/>
    </source>
</evidence>
<dbReference type="PANTHER" id="PTHR12143">
    <property type="entry name" value="PEPTIDE N-GLYCANASE PNGASE -RELATED"/>
    <property type="match status" value="1"/>
</dbReference>
<feature type="domain" description="Glycosyl hydrolase family 92" evidence="5">
    <location>
        <begin position="256"/>
        <end position="680"/>
    </location>
</feature>
<dbReference type="Pfam" id="PF07971">
    <property type="entry name" value="Glyco_hydro_92"/>
    <property type="match status" value="1"/>
</dbReference>
<organism evidence="7 8">
    <name type="scientific">Pontibacter mucosus</name>
    <dbReference type="NCBI Taxonomy" id="1649266"/>
    <lineage>
        <taxon>Bacteria</taxon>
        <taxon>Pseudomonadati</taxon>
        <taxon>Bacteroidota</taxon>
        <taxon>Cytophagia</taxon>
        <taxon>Cytophagales</taxon>
        <taxon>Hymenobacteraceae</taxon>
        <taxon>Pontibacter</taxon>
    </lineage>
</organism>
<dbReference type="GO" id="GO:0005829">
    <property type="term" value="C:cytosol"/>
    <property type="evidence" value="ECO:0007669"/>
    <property type="project" value="TreeGrafter"/>
</dbReference>
<evidence type="ECO:0000313" key="8">
    <source>
        <dbReference type="Proteomes" id="UP000244225"/>
    </source>
</evidence>
<proteinExistence type="predicted"/>
<comment type="cofactor">
    <cofactor evidence="1">
        <name>Ca(2+)</name>
        <dbReference type="ChEBI" id="CHEBI:29108"/>
    </cofactor>
</comment>
<evidence type="ECO:0000256" key="2">
    <source>
        <dbReference type="ARBA" id="ARBA00011245"/>
    </source>
</evidence>
<dbReference type="OrthoDB" id="9804511at2"/>
<gene>
    <name evidence="7" type="ORF">C8N40_10614</name>
</gene>
<accession>A0A2T5YFW6</accession>
<dbReference type="GO" id="GO:0000224">
    <property type="term" value="F:peptide-N4-(N-acetyl-beta-glucosaminyl)asparagine amidase activity"/>
    <property type="evidence" value="ECO:0007669"/>
    <property type="project" value="TreeGrafter"/>
</dbReference>
<feature type="signal peptide" evidence="4">
    <location>
        <begin position="1"/>
        <end position="26"/>
    </location>
</feature>
<dbReference type="Gene3D" id="1.20.1050.60">
    <property type="entry name" value="alpha-1,2-mannosidase"/>
    <property type="match status" value="1"/>
</dbReference>